<dbReference type="GO" id="GO:0016747">
    <property type="term" value="F:acyltransferase activity, transferring groups other than amino-acyl groups"/>
    <property type="evidence" value="ECO:0007669"/>
    <property type="project" value="InterPro"/>
</dbReference>
<proteinExistence type="predicted"/>
<dbReference type="InterPro" id="IPR050623">
    <property type="entry name" value="Glucan_succinyl_AcylTrfase"/>
</dbReference>
<dbReference type="AlphaFoldDB" id="A0A485LXN7"/>
<gene>
    <name evidence="3" type="ORF">SCFA_140015</name>
</gene>
<dbReference type="InterPro" id="IPR002656">
    <property type="entry name" value="Acyl_transf_3_dom"/>
</dbReference>
<accession>A0A485LXN7</accession>
<sequence length="388" mass="44395">MTQVVSTRRNDIDWLRIFATYLLFVFSAAKVFDSTPFYHIKNSELSSSLSYVTFFIYQWHLPLFFLLAGWSRKTSLQTRSGMESLKERMFRLVIPFITGCILICPLIKYVELLGGQSLGFYGYVRTGGPAGKSFGAFLPDFFTRLDTFSWAHLWFLIYLFLFTLVSWPFFTWLLKRKVMPLKIGSTFVYLPIVPLALIQLTMSGRWPDSKTLLNDWTNILYFFLYFVLGFVISRYSAYERAIHSEYRRAGMLGAGLFILLALSASELAMPSIRMIAAAGGWCIVVWLLGFAKARLEHITQGISYLRESSLPVYLLHPVPVVLLGFFLIGPVRAGIAMKFLSLLVLSVVSTMAAYHVMIRRIPVLRWAFGMKSEQKPGESWRDQATNRG</sequence>
<dbReference type="EMBL" id="CAADRM010000046">
    <property type="protein sequence ID" value="VFU12530.1"/>
    <property type="molecule type" value="Genomic_DNA"/>
</dbReference>
<protein>
    <submittedName>
        <fullName evidence="3">Glucans biosynthesis protein</fullName>
    </submittedName>
</protein>
<feature type="transmembrane region" description="Helical" evidence="1">
    <location>
        <begin position="335"/>
        <end position="356"/>
    </location>
</feature>
<feature type="transmembrane region" description="Helical" evidence="1">
    <location>
        <begin position="89"/>
        <end position="110"/>
    </location>
</feature>
<reference evidence="3" key="1">
    <citation type="submission" date="2019-03" db="EMBL/GenBank/DDBJ databases">
        <authorList>
            <person name="Hao L."/>
        </authorList>
    </citation>
    <scope>NUCLEOTIDE SEQUENCE</scope>
</reference>
<keyword evidence="1" id="KW-0812">Transmembrane</keyword>
<name>A0A485LXN7_9ZZZZ</name>
<feature type="transmembrane region" description="Helical" evidence="1">
    <location>
        <begin position="49"/>
        <end position="68"/>
    </location>
</feature>
<keyword evidence="1" id="KW-1133">Transmembrane helix</keyword>
<evidence type="ECO:0000313" key="3">
    <source>
        <dbReference type="EMBL" id="VFU12530.1"/>
    </source>
</evidence>
<evidence type="ECO:0000256" key="1">
    <source>
        <dbReference type="SAM" id="Phobius"/>
    </source>
</evidence>
<feature type="transmembrane region" description="Helical" evidence="1">
    <location>
        <begin position="218"/>
        <end position="237"/>
    </location>
</feature>
<evidence type="ECO:0000259" key="2">
    <source>
        <dbReference type="Pfam" id="PF01757"/>
    </source>
</evidence>
<dbReference type="PANTHER" id="PTHR36927:SF1">
    <property type="entry name" value="MDO-LIKE PROTEIN"/>
    <property type="match status" value="1"/>
</dbReference>
<feature type="transmembrane region" description="Helical" evidence="1">
    <location>
        <begin position="312"/>
        <end position="329"/>
    </location>
</feature>
<feature type="transmembrane region" description="Helical" evidence="1">
    <location>
        <begin position="274"/>
        <end position="291"/>
    </location>
</feature>
<dbReference type="PANTHER" id="PTHR36927">
    <property type="entry name" value="BLR4337 PROTEIN"/>
    <property type="match status" value="1"/>
</dbReference>
<keyword evidence="1" id="KW-0472">Membrane</keyword>
<organism evidence="3">
    <name type="scientific">anaerobic digester metagenome</name>
    <dbReference type="NCBI Taxonomy" id="1263854"/>
    <lineage>
        <taxon>unclassified sequences</taxon>
        <taxon>metagenomes</taxon>
        <taxon>ecological metagenomes</taxon>
    </lineage>
</organism>
<feature type="transmembrane region" description="Helical" evidence="1">
    <location>
        <begin position="12"/>
        <end position="29"/>
    </location>
</feature>
<dbReference type="Pfam" id="PF01757">
    <property type="entry name" value="Acyl_transf_3"/>
    <property type="match status" value="1"/>
</dbReference>
<feature type="domain" description="Acyltransferase 3" evidence="2">
    <location>
        <begin position="10"/>
        <end position="353"/>
    </location>
</feature>
<feature type="transmembrane region" description="Helical" evidence="1">
    <location>
        <begin position="249"/>
        <end position="268"/>
    </location>
</feature>
<feature type="transmembrane region" description="Helical" evidence="1">
    <location>
        <begin position="186"/>
        <end position="206"/>
    </location>
</feature>
<feature type="transmembrane region" description="Helical" evidence="1">
    <location>
        <begin position="153"/>
        <end position="174"/>
    </location>
</feature>